<proteinExistence type="inferred from homology"/>
<accession>A0A9Q0C7J1</accession>
<evidence type="ECO:0000256" key="5">
    <source>
        <dbReference type="ARBA" id="ARBA00022821"/>
    </source>
</evidence>
<keyword evidence="4" id="KW-0547">Nucleotide-binding</keyword>
<dbReference type="InterPro" id="IPR002182">
    <property type="entry name" value="NB-ARC"/>
</dbReference>
<keyword evidence="12" id="KW-1185">Reference proteome</keyword>
<evidence type="ECO:0000256" key="4">
    <source>
        <dbReference type="ARBA" id="ARBA00022741"/>
    </source>
</evidence>
<feature type="domain" description="Disease resistance R13L4/SHOC-2-like LRR" evidence="10">
    <location>
        <begin position="553"/>
        <end position="889"/>
    </location>
</feature>
<evidence type="ECO:0000256" key="6">
    <source>
        <dbReference type="ARBA" id="ARBA00022840"/>
    </source>
</evidence>
<dbReference type="AlphaFoldDB" id="A0A9Q0C7J1"/>
<feature type="domain" description="Disease resistance protein winged helix" evidence="9">
    <location>
        <begin position="433"/>
        <end position="501"/>
    </location>
</feature>
<dbReference type="InterPro" id="IPR036388">
    <property type="entry name" value="WH-like_DNA-bd_sf"/>
</dbReference>
<dbReference type="EMBL" id="JAMQYH010000004">
    <property type="protein sequence ID" value="KAJ1688763.1"/>
    <property type="molecule type" value="Genomic_DNA"/>
</dbReference>
<evidence type="ECO:0000259" key="10">
    <source>
        <dbReference type="Pfam" id="PF23598"/>
    </source>
</evidence>
<dbReference type="InterPro" id="IPR058922">
    <property type="entry name" value="WHD_DRP"/>
</dbReference>
<dbReference type="Pfam" id="PF23559">
    <property type="entry name" value="WHD_DRP"/>
    <property type="match status" value="1"/>
</dbReference>
<evidence type="ECO:0000256" key="2">
    <source>
        <dbReference type="ARBA" id="ARBA00022614"/>
    </source>
</evidence>
<comment type="caution">
    <text evidence="11">The sequence shown here is derived from an EMBL/GenBank/DDBJ whole genome shotgun (WGS) entry which is preliminary data.</text>
</comment>
<protein>
    <recommendedName>
        <fullName evidence="13">Disease resistance protein RGA3</fullName>
    </recommendedName>
</protein>
<dbReference type="FunFam" id="1.10.10.10:FF:000322">
    <property type="entry name" value="Probable disease resistance protein At1g63360"/>
    <property type="match status" value="1"/>
</dbReference>
<dbReference type="GO" id="GO:0005524">
    <property type="term" value="F:ATP binding"/>
    <property type="evidence" value="ECO:0007669"/>
    <property type="project" value="UniProtKB-KW"/>
</dbReference>
<evidence type="ECO:0000256" key="3">
    <source>
        <dbReference type="ARBA" id="ARBA00022737"/>
    </source>
</evidence>
<evidence type="ECO:0000259" key="9">
    <source>
        <dbReference type="Pfam" id="PF23559"/>
    </source>
</evidence>
<name>A0A9Q0C7J1_9POAL</name>
<dbReference type="PANTHER" id="PTHR36766:SF70">
    <property type="entry name" value="DISEASE RESISTANCE PROTEIN RGA4"/>
    <property type="match status" value="1"/>
</dbReference>
<dbReference type="Gene3D" id="3.40.50.300">
    <property type="entry name" value="P-loop containing nucleotide triphosphate hydrolases"/>
    <property type="match status" value="1"/>
</dbReference>
<dbReference type="InterPro" id="IPR055414">
    <property type="entry name" value="LRR_R13L4/SHOC2-like"/>
</dbReference>
<evidence type="ECO:0000259" key="8">
    <source>
        <dbReference type="Pfam" id="PF18052"/>
    </source>
</evidence>
<keyword evidence="6" id="KW-0067">ATP-binding</keyword>
<evidence type="ECO:0000313" key="12">
    <source>
        <dbReference type="Proteomes" id="UP001151287"/>
    </source>
</evidence>
<dbReference type="Gene3D" id="1.20.5.4130">
    <property type="match status" value="1"/>
</dbReference>
<dbReference type="InterPro" id="IPR041118">
    <property type="entry name" value="Rx_N"/>
</dbReference>
<feature type="domain" description="NB-ARC" evidence="7">
    <location>
        <begin position="193"/>
        <end position="348"/>
    </location>
</feature>
<evidence type="ECO:0008006" key="13">
    <source>
        <dbReference type="Google" id="ProtNLM"/>
    </source>
</evidence>
<dbReference type="Gene3D" id="1.10.8.430">
    <property type="entry name" value="Helical domain of apoptotic protease-activating factors"/>
    <property type="match status" value="1"/>
</dbReference>
<dbReference type="InterPro" id="IPR038005">
    <property type="entry name" value="RX-like_CC"/>
</dbReference>
<dbReference type="InterPro" id="IPR027417">
    <property type="entry name" value="P-loop_NTPase"/>
</dbReference>
<dbReference type="Pfam" id="PF23598">
    <property type="entry name" value="LRR_14"/>
    <property type="match status" value="1"/>
</dbReference>
<keyword evidence="3" id="KW-0677">Repeat</keyword>
<keyword evidence="2" id="KW-0433">Leucine-rich repeat</keyword>
<evidence type="ECO:0000259" key="7">
    <source>
        <dbReference type="Pfam" id="PF00931"/>
    </source>
</evidence>
<dbReference type="InterPro" id="IPR042197">
    <property type="entry name" value="Apaf_helical"/>
</dbReference>
<dbReference type="Proteomes" id="UP001151287">
    <property type="component" value="Unassembled WGS sequence"/>
</dbReference>
<dbReference type="GO" id="GO:0002758">
    <property type="term" value="P:innate immune response-activating signaling pathway"/>
    <property type="evidence" value="ECO:0007669"/>
    <property type="project" value="UniProtKB-ARBA"/>
</dbReference>
<dbReference type="GO" id="GO:0009626">
    <property type="term" value="P:plant-type hypersensitive response"/>
    <property type="evidence" value="ECO:0007669"/>
    <property type="project" value="UniProtKB-ARBA"/>
</dbReference>
<dbReference type="Gene3D" id="1.10.10.10">
    <property type="entry name" value="Winged helix-like DNA-binding domain superfamily/Winged helix DNA-binding domain"/>
    <property type="match status" value="1"/>
</dbReference>
<dbReference type="PRINTS" id="PR00364">
    <property type="entry name" value="DISEASERSIST"/>
</dbReference>
<dbReference type="Pfam" id="PF00931">
    <property type="entry name" value="NB-ARC"/>
    <property type="match status" value="1"/>
</dbReference>
<gene>
    <name evidence="11" type="ORF">LUZ63_012918</name>
</gene>
<sequence>MTMILDAFLGNFKEMLTKMAEEEVGMLLGVPGEIEKLGRTVGDIQCLLSDAEGKQTKSKSIEKWLLELKEAMYDADDIMDLCQIKAKERHERHDSSFSKFGCGISMLSCLRNPVFAHKIGTQIKELNSRLDEIYKKKSNLGLIELQGVVAPSNVRPMSSVPSAALVDIVGDKIEEDTSMLVKLLTTDFEDSVNENVSVVAIVGMPGIGKTTLAKKVFHDPEIQEVFPLRIWVCVSKDLKEVQLLKCIIREVGGDHGAAEERSELVPLLKSSIQDKKFFLVLDDVWPESQEVWDGLLREAMIGGARGSRLLFTTRNDSVARFIQATTTHHVQKLSDEDAWSLLAKQVAFNEFDSETLKDIGLELVKKCHGLPLAIIAIGGVLRGRGKDIHEWQTISESTLWSIVPGNHYFPQAFYLSYEDLPSHLKQCFIFCSLYPEDFEFNKIELVYSWLAEGFLCDEGDLSFYEKGVEYYKELVWRSLLEVDKISYDQDGCKMHDLLRSFAGDKRKSDSLIIKERKLVPRTSESSLKLRRLLIENSTVDLSLDFFEKEKSLRTLLLITNSMSEPPSNALLSLSHLRILELSNSNISCLSDSFGELVQLRYLNVSRTNLKTLPNSIGNLRKLLYLNLDGCEKLSHVPSSIVNLVELRFLSFDGTKVEVFPAGLRKLKKLIHLYDFQLDHNRSHNYSSLEDLGTMSLLSVLRLRNLENVIDINVAKEANLNEKAHLKELWFFYDPYRGHQVSKSIEEKKAREDVLNALSPPPTLEIFHIINYFGDQLPNWLHVGANLLKLKFLRYLRIMYCGCFSQLPPLGLLPNLDYLQIEDAKSVVRIGREFLFDDSQDQTKTKVSHSPILPFSQLNKLVFLRMSSWVEWLWDERQPAMPKLKALYIWNCPKLSSLPKGLLCHATSLEVLDIKALGQLKSVEDLRSVKELYVLESSNLERISNLPNLSFIQIVNCPNLKILENLKPRYSMVLLDYKMETLPEYLRKAKVEKLTVWCREELLVMIASLEIGSSEWQKFEHIPKVKFYGGDDQSLHATYQRAPYLFTTNVDSSALS</sequence>
<dbReference type="Gene3D" id="3.80.10.10">
    <property type="entry name" value="Ribonuclease Inhibitor"/>
    <property type="match status" value="2"/>
</dbReference>
<organism evidence="11 12">
    <name type="scientific">Rhynchospora breviuscula</name>
    <dbReference type="NCBI Taxonomy" id="2022672"/>
    <lineage>
        <taxon>Eukaryota</taxon>
        <taxon>Viridiplantae</taxon>
        <taxon>Streptophyta</taxon>
        <taxon>Embryophyta</taxon>
        <taxon>Tracheophyta</taxon>
        <taxon>Spermatophyta</taxon>
        <taxon>Magnoliopsida</taxon>
        <taxon>Liliopsida</taxon>
        <taxon>Poales</taxon>
        <taxon>Cyperaceae</taxon>
        <taxon>Cyperoideae</taxon>
        <taxon>Rhynchosporeae</taxon>
        <taxon>Rhynchospora</taxon>
    </lineage>
</organism>
<dbReference type="CDD" id="cd14798">
    <property type="entry name" value="RX-CC_like"/>
    <property type="match status" value="1"/>
</dbReference>
<dbReference type="InterPro" id="IPR032675">
    <property type="entry name" value="LRR_dom_sf"/>
</dbReference>
<comment type="similarity">
    <text evidence="1">Belongs to the disease resistance NB-LRR family.</text>
</comment>
<dbReference type="GO" id="GO:0042742">
    <property type="term" value="P:defense response to bacterium"/>
    <property type="evidence" value="ECO:0007669"/>
    <property type="project" value="UniProtKB-ARBA"/>
</dbReference>
<reference evidence="11" key="1">
    <citation type="journal article" date="2022" name="Cell">
        <title>Repeat-based holocentromeres influence genome architecture and karyotype evolution.</title>
        <authorList>
            <person name="Hofstatter P.G."/>
            <person name="Thangavel G."/>
            <person name="Lux T."/>
            <person name="Neumann P."/>
            <person name="Vondrak T."/>
            <person name="Novak P."/>
            <person name="Zhang M."/>
            <person name="Costa L."/>
            <person name="Castellani M."/>
            <person name="Scott A."/>
            <person name="Toegelov H."/>
            <person name="Fuchs J."/>
            <person name="Mata-Sucre Y."/>
            <person name="Dias Y."/>
            <person name="Vanzela A.L.L."/>
            <person name="Huettel B."/>
            <person name="Almeida C.C.S."/>
            <person name="Simkova H."/>
            <person name="Souza G."/>
            <person name="Pedrosa-Harand A."/>
            <person name="Macas J."/>
            <person name="Mayer K.F.X."/>
            <person name="Houben A."/>
            <person name="Marques A."/>
        </authorList>
    </citation>
    <scope>NUCLEOTIDE SEQUENCE</scope>
    <source>
        <strain evidence="11">RhyBre1mFocal</strain>
    </source>
</reference>
<feature type="domain" description="Disease resistance N-terminal" evidence="8">
    <location>
        <begin position="9"/>
        <end position="98"/>
    </location>
</feature>
<dbReference type="GO" id="GO:0043531">
    <property type="term" value="F:ADP binding"/>
    <property type="evidence" value="ECO:0007669"/>
    <property type="project" value="InterPro"/>
</dbReference>
<dbReference type="Pfam" id="PF18052">
    <property type="entry name" value="Rx_N"/>
    <property type="match status" value="1"/>
</dbReference>
<keyword evidence="5" id="KW-0611">Plant defense</keyword>
<dbReference type="PANTHER" id="PTHR36766">
    <property type="entry name" value="PLANT BROAD-SPECTRUM MILDEW RESISTANCE PROTEIN RPW8"/>
    <property type="match status" value="1"/>
</dbReference>
<dbReference type="SMART" id="SM00369">
    <property type="entry name" value="LRR_TYP"/>
    <property type="match status" value="4"/>
</dbReference>
<evidence type="ECO:0000313" key="11">
    <source>
        <dbReference type="EMBL" id="KAJ1688763.1"/>
    </source>
</evidence>
<dbReference type="InterPro" id="IPR003591">
    <property type="entry name" value="Leu-rich_rpt_typical-subtyp"/>
</dbReference>
<evidence type="ECO:0000256" key="1">
    <source>
        <dbReference type="ARBA" id="ARBA00008894"/>
    </source>
</evidence>
<dbReference type="OrthoDB" id="589248at2759"/>
<dbReference type="SUPFAM" id="SSF52540">
    <property type="entry name" value="P-loop containing nucleoside triphosphate hydrolases"/>
    <property type="match status" value="1"/>
</dbReference>
<dbReference type="SUPFAM" id="SSF52058">
    <property type="entry name" value="L domain-like"/>
    <property type="match status" value="1"/>
</dbReference>